<reference evidence="1 2" key="1">
    <citation type="journal article" date="2024" name="Nat. Commun.">
        <title>Phylogenomics reveals the evolutionary origins of lichenization in chlorophyte algae.</title>
        <authorList>
            <person name="Puginier C."/>
            <person name="Libourel C."/>
            <person name="Otte J."/>
            <person name="Skaloud P."/>
            <person name="Haon M."/>
            <person name="Grisel S."/>
            <person name="Petersen M."/>
            <person name="Berrin J.G."/>
            <person name="Delaux P.M."/>
            <person name="Dal Grande F."/>
            <person name="Keller J."/>
        </authorList>
    </citation>
    <scope>NUCLEOTIDE SEQUENCE [LARGE SCALE GENOMIC DNA]</scope>
    <source>
        <strain evidence="1 2">SAG 2043</strain>
    </source>
</reference>
<dbReference type="AlphaFoldDB" id="A0AAW1PH99"/>
<evidence type="ECO:0000313" key="2">
    <source>
        <dbReference type="Proteomes" id="UP001489004"/>
    </source>
</evidence>
<gene>
    <name evidence="1" type="ORF">WJX72_000271</name>
</gene>
<comment type="caution">
    <text evidence="1">The sequence shown here is derived from an EMBL/GenBank/DDBJ whole genome shotgun (WGS) entry which is preliminary data.</text>
</comment>
<organism evidence="1 2">
    <name type="scientific">[Myrmecia] bisecta</name>
    <dbReference type="NCBI Taxonomy" id="41462"/>
    <lineage>
        <taxon>Eukaryota</taxon>
        <taxon>Viridiplantae</taxon>
        <taxon>Chlorophyta</taxon>
        <taxon>core chlorophytes</taxon>
        <taxon>Trebouxiophyceae</taxon>
        <taxon>Trebouxiales</taxon>
        <taxon>Trebouxiaceae</taxon>
        <taxon>Myrmecia</taxon>
    </lineage>
</organism>
<name>A0AAW1PH99_9CHLO</name>
<proteinExistence type="predicted"/>
<dbReference type="Proteomes" id="UP001489004">
    <property type="component" value="Unassembled WGS sequence"/>
</dbReference>
<protein>
    <submittedName>
        <fullName evidence="1">Uncharacterized protein</fullName>
    </submittedName>
</protein>
<keyword evidence="2" id="KW-1185">Reference proteome</keyword>
<accession>A0AAW1PH99</accession>
<dbReference type="EMBL" id="JALJOR010000012">
    <property type="protein sequence ID" value="KAK9807477.1"/>
    <property type="molecule type" value="Genomic_DNA"/>
</dbReference>
<evidence type="ECO:0000313" key="1">
    <source>
        <dbReference type="EMBL" id="KAK9807477.1"/>
    </source>
</evidence>
<sequence>MLVHRPLTSTWPHSFCTQGSALERPSSCLGKCMAALERTSKEADSHATVLTANQPVVAEWGTTRTRAKICRKSS</sequence>